<evidence type="ECO:0000256" key="5">
    <source>
        <dbReference type="SAM" id="SignalP"/>
    </source>
</evidence>
<dbReference type="NCBIfam" id="TIGR00229">
    <property type="entry name" value="sensory_box"/>
    <property type="match status" value="1"/>
</dbReference>
<proteinExistence type="predicted"/>
<dbReference type="InterPro" id="IPR036097">
    <property type="entry name" value="HisK_dim/P_sf"/>
</dbReference>
<dbReference type="Gene3D" id="2.60.40.10">
    <property type="entry name" value="Immunoglobulins"/>
    <property type="match status" value="1"/>
</dbReference>
<comment type="catalytic activity">
    <reaction evidence="1">
        <text>ATP + protein L-histidine = ADP + protein N-phospho-L-histidine.</text>
        <dbReference type="EC" id="2.7.13.3"/>
    </reaction>
</comment>
<evidence type="ECO:0000256" key="1">
    <source>
        <dbReference type="ARBA" id="ARBA00000085"/>
    </source>
</evidence>
<dbReference type="SMART" id="SM00091">
    <property type="entry name" value="PAS"/>
    <property type="match status" value="1"/>
</dbReference>
<dbReference type="Gene3D" id="3.30.450.20">
    <property type="entry name" value="PAS domain"/>
    <property type="match status" value="1"/>
</dbReference>
<dbReference type="Proteomes" id="UP000199663">
    <property type="component" value="Unassembled WGS sequence"/>
</dbReference>
<dbReference type="PROSITE" id="PS50112">
    <property type="entry name" value="PAS"/>
    <property type="match status" value="1"/>
</dbReference>
<dbReference type="InterPro" id="IPR013767">
    <property type="entry name" value="PAS_fold"/>
</dbReference>
<dbReference type="SUPFAM" id="SSF63829">
    <property type="entry name" value="Calcium-dependent phosphotriesterase"/>
    <property type="match status" value="1"/>
</dbReference>
<feature type="domain" description="Histidine kinase" evidence="6">
    <location>
        <begin position="926"/>
        <end position="1142"/>
    </location>
</feature>
<dbReference type="InterPro" id="IPR036890">
    <property type="entry name" value="HATPase_C_sf"/>
</dbReference>
<evidence type="ECO:0000256" key="4">
    <source>
        <dbReference type="SAM" id="Phobius"/>
    </source>
</evidence>
<dbReference type="SMART" id="SM00387">
    <property type="entry name" value="HATPase_c"/>
    <property type="match status" value="1"/>
</dbReference>
<dbReference type="Gene3D" id="3.30.565.10">
    <property type="entry name" value="Histidine kinase-like ATPase, C-terminal domain"/>
    <property type="match status" value="1"/>
</dbReference>
<protein>
    <recommendedName>
        <fullName evidence="2">histidine kinase</fullName>
        <ecNumber evidence="2">2.7.13.3</ecNumber>
    </recommendedName>
</protein>
<accession>A0A1H3P6B1</accession>
<dbReference type="PANTHER" id="PTHR43547">
    <property type="entry name" value="TWO-COMPONENT HISTIDINE KINASE"/>
    <property type="match status" value="1"/>
</dbReference>
<dbReference type="Pfam" id="PF02518">
    <property type="entry name" value="HATPase_c"/>
    <property type="match status" value="1"/>
</dbReference>
<organism evidence="8 9">
    <name type="scientific">Rhodonellum ikkaensis</name>
    <dbReference type="NCBI Taxonomy" id="336829"/>
    <lineage>
        <taxon>Bacteria</taxon>
        <taxon>Pseudomonadati</taxon>
        <taxon>Bacteroidota</taxon>
        <taxon>Cytophagia</taxon>
        <taxon>Cytophagales</taxon>
        <taxon>Cytophagaceae</taxon>
        <taxon>Rhodonellum</taxon>
    </lineage>
</organism>
<gene>
    <name evidence="8" type="ORF">SAMN05444412_10486</name>
</gene>
<dbReference type="EMBL" id="FNQC01000004">
    <property type="protein sequence ID" value="SDY96652.1"/>
    <property type="molecule type" value="Genomic_DNA"/>
</dbReference>
<name>A0A1H3P6B1_9BACT</name>
<dbReference type="PANTHER" id="PTHR43547:SF2">
    <property type="entry name" value="HYBRID SIGNAL TRANSDUCTION HISTIDINE KINASE C"/>
    <property type="match status" value="1"/>
</dbReference>
<evidence type="ECO:0000259" key="7">
    <source>
        <dbReference type="PROSITE" id="PS50112"/>
    </source>
</evidence>
<dbReference type="InterPro" id="IPR003594">
    <property type="entry name" value="HATPase_dom"/>
</dbReference>
<dbReference type="InterPro" id="IPR004358">
    <property type="entry name" value="Sig_transdc_His_kin-like_C"/>
</dbReference>
<dbReference type="Gene3D" id="2.130.10.10">
    <property type="entry name" value="YVTN repeat-like/Quinoprotein amine dehydrogenase"/>
    <property type="match status" value="3"/>
</dbReference>
<feature type="transmembrane region" description="Helical" evidence="4">
    <location>
        <begin position="738"/>
        <end position="758"/>
    </location>
</feature>
<dbReference type="InterPro" id="IPR011110">
    <property type="entry name" value="Reg_prop"/>
</dbReference>
<dbReference type="Gene3D" id="1.10.287.130">
    <property type="match status" value="1"/>
</dbReference>
<dbReference type="SMART" id="SM00388">
    <property type="entry name" value="HisKA"/>
    <property type="match status" value="1"/>
</dbReference>
<feature type="domain" description="PAS" evidence="7">
    <location>
        <begin position="781"/>
        <end position="853"/>
    </location>
</feature>
<dbReference type="RefSeq" id="WP_019599816.1">
    <property type="nucleotide sequence ID" value="NZ_FNQC01000004.1"/>
</dbReference>
<reference evidence="8 9" key="1">
    <citation type="submission" date="2016-10" db="EMBL/GenBank/DDBJ databases">
        <authorList>
            <person name="Varghese N."/>
            <person name="Submissions S."/>
        </authorList>
    </citation>
    <scope>NUCLEOTIDE SEQUENCE [LARGE SCALE GENOMIC DNA]</scope>
    <source>
        <strain evidence="8 9">DSM 17997</strain>
    </source>
</reference>
<keyword evidence="4" id="KW-1133">Transmembrane helix</keyword>
<dbReference type="SUPFAM" id="SSF55785">
    <property type="entry name" value="PYP-like sensor domain (PAS domain)"/>
    <property type="match status" value="1"/>
</dbReference>
<dbReference type="CDD" id="cd00082">
    <property type="entry name" value="HisKA"/>
    <property type="match status" value="1"/>
</dbReference>
<dbReference type="PRINTS" id="PR00344">
    <property type="entry name" value="BCTRLSENSOR"/>
</dbReference>
<keyword evidence="9" id="KW-1185">Reference proteome</keyword>
<feature type="signal peptide" evidence="5">
    <location>
        <begin position="1"/>
        <end position="19"/>
    </location>
</feature>
<keyword evidence="5" id="KW-0732">Signal</keyword>
<dbReference type="SUPFAM" id="SSF47384">
    <property type="entry name" value="Homodimeric domain of signal transducing histidine kinase"/>
    <property type="match status" value="1"/>
</dbReference>
<dbReference type="InterPro" id="IPR005467">
    <property type="entry name" value="His_kinase_dom"/>
</dbReference>
<dbReference type="InterPro" id="IPR015943">
    <property type="entry name" value="WD40/YVTN_repeat-like_dom_sf"/>
</dbReference>
<comment type="caution">
    <text evidence="8">The sequence shown here is derived from an EMBL/GenBank/DDBJ whole genome shotgun (WGS) entry which is preliminary data.</text>
</comment>
<evidence type="ECO:0000256" key="3">
    <source>
        <dbReference type="ARBA" id="ARBA00022553"/>
    </source>
</evidence>
<dbReference type="InterPro" id="IPR000014">
    <property type="entry name" value="PAS"/>
</dbReference>
<keyword evidence="4" id="KW-0812">Transmembrane</keyword>
<dbReference type="Pfam" id="PF07494">
    <property type="entry name" value="Reg_prop"/>
    <property type="match status" value="1"/>
</dbReference>
<dbReference type="InterPro" id="IPR035965">
    <property type="entry name" value="PAS-like_dom_sf"/>
</dbReference>
<dbReference type="PROSITE" id="PS50109">
    <property type="entry name" value="HIS_KIN"/>
    <property type="match status" value="1"/>
</dbReference>
<dbReference type="Pfam" id="PF00512">
    <property type="entry name" value="HisKA"/>
    <property type="match status" value="1"/>
</dbReference>
<keyword evidence="3" id="KW-0597">Phosphoprotein</keyword>
<dbReference type="InterPro" id="IPR013783">
    <property type="entry name" value="Ig-like_fold"/>
</dbReference>
<sequence length="1148" mass="129798">MKKNLLFFLCLICLHQAFSQSYQFNRQIRGVELPSNNISGILQDDMGLMWFTTASGIFYSDGFNTYPLPDTIQSQLSAKSNFFKDENGFIWVYSTFGAPKAFYFSQNQWFEFFFPKSFDEKKLNRIKFAVGGEGAEKVFFLVSDGETSFTDIHSKNWVTIKNNLSRDGSFVGLFNDKGSIYLFFEKAIFRFSDNALLPFEFEGIKLPAPVVSVRSDEETGGYFFLGENYLAYGKSFSIPEKIVHQNFSKDIYSPIDHFYLQVDQGKVFYFYNSHLYKYDPNQGSAFEINSGDTTKSFYITTAYVGREGVIWIGSLRGLLNINSLKILNYNSGVLLDDEVTAIIKIGPAEYLLGFNNGLEIWENGKKKVLQEDKSLVGQPRNRITNFSMDKNGIVWFSSNLAGIGRFDPKNLKLDYTSSPLNENINSIKAIGDSLFFVSWGKIYLSSIHHSGPKHFEHEINNQFLGKLNQDFFFFRKIDVLSDGRLIFVQAGDTRAQDLVVETDSFINVIGYNYLESGDTLLLGTELGLMYHHKGKVDFMSWNGVVINRPVYALLKDANSNLWVGTDQGIFMVNNGIVRQFEESNGLAGSEINRGALVEGEDGKILIGTQNGLSVYDPKEDETKPHSPIVDILSVEILDPNFKKTDLNKIPYNTNSVEIKYRAVSFLQLSHLEIKYMLEGYQDDWVTLENPRSNLLVFNNLPPGEYRLMLQAGIGGHGYSEIITSPTFLILKPFYLQNWFVGLILLFFLGIGFLLNRFLDQLRKQGILKKTIDQKTMEALITEDHFKNVWNSSKDGLMLTLTGGKILTVNPSFSKLVGLSEKELESLSLPELFSDPDFYLTQKPAFLNQIIASEGKGFALEMTMPFKNGPKEVELYATILKSDLEGNSVFLWVIRDIGEKKSYERGLKVAKEKAEEASELKSNFLSNMSHEIRTPLNGILGTTENIMQDRRGDQALISQLEIILESGERLLNTINGILDLSKIEAKKMQIVYKQTNINDFLGKILLPLKSLAIKKGLLLSAKFEAKSLIGMIDRRYFEMIVNNLVGNAIKYSKNGLITVKLKELDQQICLEVRDNGIGMSEEFMSKLFNPFEQESQGYGRTFEGSGLGLTITKNLVELLGGTIHIESAQSKGTTVKVFLPFKKTDNIIK</sequence>
<evidence type="ECO:0000313" key="9">
    <source>
        <dbReference type="Proteomes" id="UP000199663"/>
    </source>
</evidence>
<dbReference type="InterPro" id="IPR003661">
    <property type="entry name" value="HisK_dim/P_dom"/>
</dbReference>
<keyword evidence="4" id="KW-0472">Membrane</keyword>
<dbReference type="EC" id="2.7.13.3" evidence="2"/>
<dbReference type="InterPro" id="IPR036375">
    <property type="entry name" value="Hemopexin-like_dom_sf"/>
</dbReference>
<dbReference type="Pfam" id="PF07495">
    <property type="entry name" value="Y_Y_Y"/>
    <property type="match status" value="1"/>
</dbReference>
<evidence type="ECO:0000259" key="6">
    <source>
        <dbReference type="PROSITE" id="PS50109"/>
    </source>
</evidence>
<evidence type="ECO:0000313" key="8">
    <source>
        <dbReference type="EMBL" id="SDY96652.1"/>
    </source>
</evidence>
<feature type="chain" id="PRO_5047356408" description="histidine kinase" evidence="5">
    <location>
        <begin position="20"/>
        <end position="1148"/>
    </location>
</feature>
<dbReference type="SUPFAM" id="SSF55874">
    <property type="entry name" value="ATPase domain of HSP90 chaperone/DNA topoisomerase II/histidine kinase"/>
    <property type="match status" value="1"/>
</dbReference>
<dbReference type="Pfam" id="PF00989">
    <property type="entry name" value="PAS"/>
    <property type="match status" value="1"/>
</dbReference>
<dbReference type="SUPFAM" id="SSF50923">
    <property type="entry name" value="Hemopexin-like domain"/>
    <property type="match status" value="1"/>
</dbReference>
<dbReference type="InterPro" id="IPR011123">
    <property type="entry name" value="Y_Y_Y"/>
</dbReference>
<dbReference type="CDD" id="cd00130">
    <property type="entry name" value="PAS"/>
    <property type="match status" value="1"/>
</dbReference>
<evidence type="ECO:0000256" key="2">
    <source>
        <dbReference type="ARBA" id="ARBA00012438"/>
    </source>
</evidence>